<sequence length="1493" mass="166731">MRPTNANAPTNTLWSDLPLYLAIALTLSLSSLPTTWALSDKRLCADEKCEQIISLGNAKIRYATAEDGMLSFKINAPVRVLSKSAGNNPKLWGVEISGRRGYANKDFIKENKILIKETDLKYEVPVVWPNKPKTAAAETAAVAAPATAPIASNPQVEQKPEQPLEQTQPVLNSSETAEDIATTTTSPLDTIKLAILTEQEQSSSSEVPSPITPVQPNLQLVDGTELPLEAVPALTERNQNVSHADEVKTATNSHKAELEDPTTGDEEFDYEDDEENIEDDDNDNEATLDSKVNDKQNDSNADNKATVEAIATSAAAAVAAEASGQQANGSNVSHSKPENLTVKNEDAPPKVAAKPIEASLLVETRNVSAELDEDKLRSDSKAETVEEDTQPRKEPEMLPAPEANEIDNNLPKIEPKIQLMSRQIPESNDKEKAAAEALPNQTEATTEQQIEIPNQLEEAAKVNSSNVVVEAETKAQQATEPQAVVEAALPSANETVKAAEEAPIAAKVVAAIVPNETTQQEVKADADAAQPKKAEIAIESPEPQAAVEVDSSTPRPTEEPIGAATLSPLFKQQHFNNPNEYYKQLQEQQQQQKQKQEQEQKELDNEQKPLDQQQKEQLEKQEQEKQQQLQKEDQLRQQQQLEEQQRQQALEEQEKLRQQEDEQRQQQLEEQLQREEQQRQQKLKEQQQEQEKLRQQQLQEQEERRRQQQQQQQQEQQHIQHTTPSATAFDPYDAIDQAEPTPAPATRDQHVATGSVEPVGLPIVPAETPKEEVAPGPGLFSTIMNTVNSFISNEDQKVPKTEPLTGADDLHRLLYPEAPSPKDDTYSEGYCTRPLDGNCHAPISLDNFVDVLAAKVLDNSLLLLCVVIAAASSLFFLFTYYCFCNSSQEGALLSKLNHLERSLLAAHKENLIIKHDLMATRTKLASIEDNSFGSNDMVAALKKQLETELYEKAQLQEQVSSLEKDLDNAAEAGLELNKMLSEVLNSQNGDEAFMNTVDELQRQLNDQEKIIIDINASLAEKSRENSELQYSYTESTTRLNSEMKSLQQDNYELEMEKSKLQTRLGEIQVESELELSKALEARNFEMQRLQKQIMELNAKYDKEHSELQTSLSKIEALEECLKTIKKDGNANVKELISMAKMRGELNAAQKKFKSLQTKLEQEMENKARLESQLQASSADVEQLKQDFNQSERDKLEAQTRLEVLSGYFREKETQLQKELSLQESKWLQHQGENASTVETQTLMKNEIQLLKSQNDELRAEIEAQIASHKAQMGTLENRAHESWLAARQSDRRREEAQAEAAGYRRQMTAMASGAGDVASDVLPANGGLGASEQANAPSPVPLPLPLPGSPGLLNMPNPLPFLPAPFSPFMGLPPFLPPPVVAGVARPPPLGRMRSPPPSRDRYSPHRDDRDDYSDYDDYYDDDDDDRHNDRHRRHSGSWGRTHSDSYRHSPRTYRSLSPSDSRYNYNETETDFSPPPSPTPPRKNSSRTVSEV</sequence>
<feature type="compositionally biased region" description="Basic and acidic residues" evidence="3">
    <location>
        <begin position="1399"/>
        <end position="1410"/>
    </location>
</feature>
<protein>
    <submittedName>
        <fullName evidence="5">Transport and Golgi organization protein 1</fullName>
    </submittedName>
</protein>
<feature type="compositionally biased region" description="Basic and acidic residues" evidence="3">
    <location>
        <begin position="652"/>
        <end position="664"/>
    </location>
</feature>
<feature type="compositionally biased region" description="Basic and acidic residues" evidence="3">
    <location>
        <begin position="243"/>
        <end position="258"/>
    </location>
</feature>
<feature type="compositionally biased region" description="Low complexity" evidence="3">
    <location>
        <begin position="306"/>
        <end position="323"/>
    </location>
</feature>
<dbReference type="RefSeq" id="XP_030080282.1">
    <property type="nucleotide sequence ID" value="XM_030224422.1"/>
</dbReference>
<feature type="compositionally biased region" description="Acidic residues" evidence="3">
    <location>
        <begin position="259"/>
        <end position="286"/>
    </location>
</feature>
<dbReference type="GO" id="GO:0006888">
    <property type="term" value="P:endoplasmic reticulum to Golgi vesicle-mediated transport"/>
    <property type="evidence" value="ECO:0007669"/>
    <property type="project" value="TreeGrafter"/>
</dbReference>
<dbReference type="Gene3D" id="2.30.30.40">
    <property type="entry name" value="SH3 Domains"/>
    <property type="match status" value="1"/>
</dbReference>
<feature type="compositionally biased region" description="Basic and acidic residues" evidence="3">
    <location>
        <begin position="594"/>
        <end position="635"/>
    </location>
</feature>
<dbReference type="OrthoDB" id="6627676at2759"/>
<feature type="compositionally biased region" description="Acidic residues" evidence="3">
    <location>
        <begin position="1411"/>
        <end position="1425"/>
    </location>
</feature>
<feature type="compositionally biased region" description="Polar residues" evidence="3">
    <location>
        <begin position="164"/>
        <end position="184"/>
    </location>
</feature>
<dbReference type="PANTHER" id="PTHR23158:SF33">
    <property type="entry name" value="TRANSPORT AND GOLGI ORGANIZATION PROTEIN 1"/>
    <property type="match status" value="1"/>
</dbReference>
<feature type="region of interest" description="Disordered" evidence="3">
    <location>
        <begin position="1387"/>
        <end position="1493"/>
    </location>
</feature>
<feature type="compositionally biased region" description="Low complexity" evidence="3">
    <location>
        <begin position="583"/>
        <end position="593"/>
    </location>
</feature>
<organism evidence="4 5">
    <name type="scientific">Drosophila hydei</name>
    <name type="common">Fruit fly</name>
    <dbReference type="NCBI Taxonomy" id="7224"/>
    <lineage>
        <taxon>Eukaryota</taxon>
        <taxon>Metazoa</taxon>
        <taxon>Ecdysozoa</taxon>
        <taxon>Arthropoda</taxon>
        <taxon>Hexapoda</taxon>
        <taxon>Insecta</taxon>
        <taxon>Pterygota</taxon>
        <taxon>Neoptera</taxon>
        <taxon>Endopterygota</taxon>
        <taxon>Diptera</taxon>
        <taxon>Brachycera</taxon>
        <taxon>Muscomorpha</taxon>
        <taxon>Ephydroidea</taxon>
        <taxon>Drosophilidae</taxon>
        <taxon>Drosophila</taxon>
    </lineage>
</organism>
<feature type="compositionally biased region" description="Low complexity" evidence="3">
    <location>
        <begin position="1483"/>
        <end position="1493"/>
    </location>
</feature>
<feature type="region of interest" description="Disordered" evidence="3">
    <location>
        <begin position="235"/>
        <end position="412"/>
    </location>
</feature>
<dbReference type="Proteomes" id="UP000504633">
    <property type="component" value="Unplaced"/>
</dbReference>
<evidence type="ECO:0000313" key="4">
    <source>
        <dbReference type="Proteomes" id="UP000504633"/>
    </source>
</evidence>
<proteinExistence type="predicted"/>
<name>A0A6J2SVQ8_DROHY</name>
<evidence type="ECO:0000256" key="2">
    <source>
        <dbReference type="SAM" id="Coils"/>
    </source>
</evidence>
<feature type="coiled-coil region" evidence="2">
    <location>
        <begin position="1240"/>
        <end position="1306"/>
    </location>
</feature>
<feature type="compositionally biased region" description="Polar residues" evidence="3">
    <location>
        <begin position="324"/>
        <end position="334"/>
    </location>
</feature>
<feature type="coiled-coil region" evidence="2">
    <location>
        <begin position="997"/>
        <end position="1106"/>
    </location>
</feature>
<dbReference type="InterPro" id="IPR051500">
    <property type="entry name" value="cTAGE_MIA/OTOR"/>
</dbReference>
<dbReference type="SUPFAM" id="SSF50044">
    <property type="entry name" value="SH3-domain"/>
    <property type="match status" value="1"/>
</dbReference>
<dbReference type="PANTHER" id="PTHR23158">
    <property type="entry name" value="MELANOMA INHIBITORY ACTIVITY-RELATED"/>
    <property type="match status" value="1"/>
</dbReference>
<feature type="coiled-coil region" evidence="2">
    <location>
        <begin position="1138"/>
        <end position="1200"/>
    </location>
</feature>
<dbReference type="KEGG" id="dhe:111598786"/>
<dbReference type="InterPro" id="IPR036028">
    <property type="entry name" value="SH3-like_dom_sf"/>
</dbReference>
<feature type="compositionally biased region" description="Basic and acidic residues" evidence="3">
    <location>
        <begin position="522"/>
        <end position="536"/>
    </location>
</feature>
<dbReference type="GO" id="GO:0009306">
    <property type="term" value="P:protein secretion"/>
    <property type="evidence" value="ECO:0007669"/>
    <property type="project" value="TreeGrafter"/>
</dbReference>
<evidence type="ECO:0000313" key="5">
    <source>
        <dbReference type="RefSeq" id="XP_030080282.1"/>
    </source>
</evidence>
<feature type="compositionally biased region" description="Low complexity" evidence="3">
    <location>
        <begin position="708"/>
        <end position="717"/>
    </location>
</feature>
<feature type="compositionally biased region" description="Basic and acidic residues" evidence="3">
    <location>
        <begin position="374"/>
        <end position="396"/>
    </location>
</feature>
<dbReference type="GO" id="GO:0070971">
    <property type="term" value="C:endoplasmic reticulum exit site"/>
    <property type="evidence" value="ECO:0007669"/>
    <property type="project" value="TreeGrafter"/>
</dbReference>
<feature type="coiled-coil region" evidence="2">
    <location>
        <begin position="938"/>
        <end position="972"/>
    </location>
</feature>
<accession>A0A6J2SVQ8</accession>
<keyword evidence="1 2" id="KW-0175">Coiled coil</keyword>
<gene>
    <name evidence="5" type="primary">LOC111598786</name>
</gene>
<feature type="compositionally biased region" description="Pro residues" evidence="3">
    <location>
        <begin position="1387"/>
        <end position="1398"/>
    </location>
</feature>
<feature type="compositionally biased region" description="Basic and acidic residues" evidence="3">
    <location>
        <begin position="671"/>
        <end position="694"/>
    </location>
</feature>
<reference evidence="5" key="1">
    <citation type="submission" date="2025-08" db="UniProtKB">
        <authorList>
            <consortium name="RefSeq"/>
        </authorList>
    </citation>
    <scope>IDENTIFICATION</scope>
    <source>
        <strain evidence="5">15085-1641.00</strain>
        <tissue evidence="5">Whole body</tissue>
    </source>
</reference>
<dbReference type="GO" id="GO:0005789">
    <property type="term" value="C:endoplasmic reticulum membrane"/>
    <property type="evidence" value="ECO:0007669"/>
    <property type="project" value="TreeGrafter"/>
</dbReference>
<evidence type="ECO:0000256" key="1">
    <source>
        <dbReference type="ARBA" id="ARBA00023054"/>
    </source>
</evidence>
<dbReference type="CTD" id="33930"/>
<keyword evidence="4" id="KW-1185">Reference proteome</keyword>
<dbReference type="GO" id="GO:0035459">
    <property type="term" value="P:vesicle cargo loading"/>
    <property type="evidence" value="ECO:0007669"/>
    <property type="project" value="TreeGrafter"/>
</dbReference>
<dbReference type="OMA" id="PNEYYKQ"/>
<feature type="compositionally biased region" description="Low complexity" evidence="3">
    <location>
        <begin position="636"/>
        <end position="650"/>
    </location>
</feature>
<evidence type="ECO:0000256" key="3">
    <source>
        <dbReference type="SAM" id="MobiDB-lite"/>
    </source>
</evidence>
<feature type="compositionally biased region" description="Polar residues" evidence="3">
    <location>
        <begin position="439"/>
        <end position="451"/>
    </location>
</feature>
<feature type="region of interest" description="Disordered" evidence="3">
    <location>
        <begin position="519"/>
        <end position="728"/>
    </location>
</feature>
<dbReference type="GeneID" id="111598786"/>
<feature type="region of interest" description="Disordered" evidence="3">
    <location>
        <begin position="152"/>
        <end position="184"/>
    </location>
</feature>
<feature type="compositionally biased region" description="Polar residues" evidence="3">
    <location>
        <begin position="1453"/>
        <end position="1468"/>
    </location>
</feature>
<feature type="region of interest" description="Disordered" evidence="3">
    <location>
        <begin position="425"/>
        <end position="451"/>
    </location>
</feature>